<dbReference type="EMBL" id="BQXS01012661">
    <property type="protein sequence ID" value="GKT26547.1"/>
    <property type="molecule type" value="Genomic_DNA"/>
</dbReference>
<gene>
    <name evidence="3" type="ORF">ADUPG1_013396</name>
</gene>
<comment type="caution">
    <text evidence="3">The sequence shown here is derived from an EMBL/GenBank/DDBJ whole genome shotgun (WGS) entry which is preliminary data.</text>
</comment>
<dbReference type="Proteomes" id="UP001057375">
    <property type="component" value="Unassembled WGS sequence"/>
</dbReference>
<keyword evidence="2" id="KW-0472">Membrane</keyword>
<feature type="transmembrane region" description="Helical" evidence="2">
    <location>
        <begin position="73"/>
        <end position="93"/>
    </location>
</feature>
<evidence type="ECO:0000256" key="2">
    <source>
        <dbReference type="SAM" id="Phobius"/>
    </source>
</evidence>
<protein>
    <submittedName>
        <fullName evidence="3">Uncharacterized protein</fullName>
    </submittedName>
</protein>
<reference evidence="3" key="1">
    <citation type="submission" date="2022-03" db="EMBL/GenBank/DDBJ databases">
        <title>Draft genome sequence of Aduncisulcus paluster, a free-living microaerophilic Fornicata.</title>
        <authorList>
            <person name="Yuyama I."/>
            <person name="Kume K."/>
            <person name="Tamura T."/>
            <person name="Inagaki Y."/>
            <person name="Hashimoto T."/>
        </authorList>
    </citation>
    <scope>NUCLEOTIDE SEQUENCE</scope>
    <source>
        <strain evidence="3">NY0171</strain>
    </source>
</reference>
<name>A0ABQ5K7I6_9EUKA</name>
<evidence type="ECO:0000313" key="3">
    <source>
        <dbReference type="EMBL" id="GKT26547.1"/>
    </source>
</evidence>
<evidence type="ECO:0000256" key="1">
    <source>
        <dbReference type="SAM" id="MobiDB-lite"/>
    </source>
</evidence>
<keyword evidence="2" id="KW-0812">Transmembrane</keyword>
<feature type="region of interest" description="Disordered" evidence="1">
    <location>
        <begin position="1"/>
        <end position="23"/>
    </location>
</feature>
<keyword evidence="4" id="KW-1185">Reference proteome</keyword>
<feature type="compositionally biased region" description="Basic and acidic residues" evidence="1">
    <location>
        <begin position="1"/>
        <end position="12"/>
    </location>
</feature>
<evidence type="ECO:0000313" key="4">
    <source>
        <dbReference type="Proteomes" id="UP001057375"/>
    </source>
</evidence>
<sequence>MPVSDTFRESHDGLYGQQGELGENASPPILADLAPFPSYFLRSEDLASIIPSLISKNSDVYSFQFSLMNGSSLLAILNIHIAFALTILCASKYPSSKTFLFKMWSSVI</sequence>
<proteinExistence type="predicted"/>
<keyword evidence="2" id="KW-1133">Transmembrane helix</keyword>
<accession>A0ABQ5K7I6</accession>
<organism evidence="3 4">
    <name type="scientific">Aduncisulcus paluster</name>
    <dbReference type="NCBI Taxonomy" id="2918883"/>
    <lineage>
        <taxon>Eukaryota</taxon>
        <taxon>Metamonada</taxon>
        <taxon>Carpediemonas-like organisms</taxon>
        <taxon>Aduncisulcus</taxon>
    </lineage>
</organism>